<dbReference type="Proteomes" id="UP000222163">
    <property type="component" value="Unassembled WGS sequence"/>
</dbReference>
<evidence type="ECO:0000256" key="1">
    <source>
        <dbReference type="SAM" id="Phobius"/>
    </source>
</evidence>
<reference evidence="2 3" key="1">
    <citation type="journal article" date="2016" name="Nat. Commun.">
        <title>Microbial interactions lead to rapid micro-scale successions on model marine particles.</title>
        <authorList>
            <person name="Datta M.S."/>
            <person name="Sliwerska E."/>
            <person name="Gore J."/>
            <person name="Polz M.F."/>
            <person name="Cordero O.X."/>
        </authorList>
    </citation>
    <scope>NUCLEOTIDE SEQUENCE [LARGE SCALE GENOMIC DNA]</scope>
    <source>
        <strain evidence="2 3">4G03</strain>
    </source>
</reference>
<sequence>MKNRKSEILLKLLWVGLTLFTIYIFGWLTFIYLTFGNIETDQYSSWNLLIPNILTIGLLIFYAKEILIGYKPKSIVRNLKSLLIFSTLIIILTIIQIPQFKLLFNDLKSEPWQIILSLIIVLTSYVGIIVNRILKIKELKNNYI</sequence>
<keyword evidence="1" id="KW-0812">Transmembrane</keyword>
<feature type="transmembrane region" description="Helical" evidence="1">
    <location>
        <begin position="112"/>
        <end position="134"/>
    </location>
</feature>
<name>A0A2G1BXW7_9FLAO</name>
<dbReference type="AlphaFoldDB" id="A0A2G1BXW7"/>
<proteinExistence type="predicted"/>
<feature type="transmembrane region" description="Helical" evidence="1">
    <location>
        <begin position="45"/>
        <end position="62"/>
    </location>
</feature>
<protein>
    <submittedName>
        <fullName evidence="2">Uncharacterized protein</fullName>
    </submittedName>
</protein>
<evidence type="ECO:0000313" key="3">
    <source>
        <dbReference type="Proteomes" id="UP000222163"/>
    </source>
</evidence>
<dbReference type="EMBL" id="PDUU01000003">
    <property type="protein sequence ID" value="PHN98445.1"/>
    <property type="molecule type" value="Genomic_DNA"/>
</dbReference>
<organism evidence="2 3">
    <name type="scientific">Tenacibaculum discolor</name>
    <dbReference type="NCBI Taxonomy" id="361581"/>
    <lineage>
        <taxon>Bacteria</taxon>
        <taxon>Pseudomonadati</taxon>
        <taxon>Bacteroidota</taxon>
        <taxon>Flavobacteriia</taxon>
        <taxon>Flavobacteriales</taxon>
        <taxon>Flavobacteriaceae</taxon>
        <taxon>Tenacibaculum</taxon>
    </lineage>
</organism>
<feature type="transmembrane region" description="Helical" evidence="1">
    <location>
        <begin position="12"/>
        <end position="33"/>
    </location>
</feature>
<evidence type="ECO:0000313" key="2">
    <source>
        <dbReference type="EMBL" id="PHN98445.1"/>
    </source>
</evidence>
<feature type="transmembrane region" description="Helical" evidence="1">
    <location>
        <begin position="82"/>
        <end position="100"/>
    </location>
</feature>
<accession>A0A2G1BXW7</accession>
<comment type="caution">
    <text evidence="2">The sequence shown here is derived from an EMBL/GenBank/DDBJ whole genome shotgun (WGS) entry which is preliminary data.</text>
</comment>
<keyword evidence="1" id="KW-1133">Transmembrane helix</keyword>
<keyword evidence="1" id="KW-0472">Membrane</keyword>
<gene>
    <name evidence="2" type="ORF">CSC81_02840</name>
</gene>